<name>A0A9D9EBK7_9BACT</name>
<dbReference type="EMBL" id="JADIMO010000049">
    <property type="protein sequence ID" value="MBO8444906.1"/>
    <property type="molecule type" value="Genomic_DNA"/>
</dbReference>
<accession>A0A9D9EBK7</accession>
<sequence>MKAPKFMSIAAAMISAAMFQSCVEKYDYSMSMTAEEQAEAMVGTWILTSAGTESPSFDENRESHVENNISTELESVTITDSEITFNFRSPAPFYLRSSETGNVWQAQENVTSYTFDHSITNIEHCTAVYYGTEENPSATIGYNEYATSCFFEFFTKDDVNATRMILHMDAGHDNDVLAGIHNCYLEFNRQ</sequence>
<dbReference type="AlphaFoldDB" id="A0A9D9EBK7"/>
<organism evidence="1 2">
    <name type="scientific">Candidatus Cryptobacteroides merdavium</name>
    <dbReference type="NCBI Taxonomy" id="2840769"/>
    <lineage>
        <taxon>Bacteria</taxon>
        <taxon>Pseudomonadati</taxon>
        <taxon>Bacteroidota</taxon>
        <taxon>Bacteroidia</taxon>
        <taxon>Bacteroidales</taxon>
        <taxon>Candidatus Cryptobacteroides</taxon>
    </lineage>
</organism>
<protein>
    <submittedName>
        <fullName evidence="1">Uncharacterized protein</fullName>
    </submittedName>
</protein>
<dbReference type="PROSITE" id="PS51257">
    <property type="entry name" value="PROKAR_LIPOPROTEIN"/>
    <property type="match status" value="1"/>
</dbReference>
<dbReference type="Proteomes" id="UP000823619">
    <property type="component" value="Unassembled WGS sequence"/>
</dbReference>
<proteinExistence type="predicted"/>
<reference evidence="1" key="1">
    <citation type="submission" date="2020-10" db="EMBL/GenBank/DDBJ databases">
        <authorList>
            <person name="Gilroy R."/>
        </authorList>
    </citation>
    <scope>NUCLEOTIDE SEQUENCE</scope>
    <source>
        <strain evidence="1">D5-748</strain>
    </source>
</reference>
<reference evidence="1" key="2">
    <citation type="journal article" date="2021" name="PeerJ">
        <title>Extensive microbial diversity within the chicken gut microbiome revealed by metagenomics and culture.</title>
        <authorList>
            <person name="Gilroy R."/>
            <person name="Ravi A."/>
            <person name="Getino M."/>
            <person name="Pursley I."/>
            <person name="Horton D.L."/>
            <person name="Alikhan N.F."/>
            <person name="Baker D."/>
            <person name="Gharbi K."/>
            <person name="Hall N."/>
            <person name="Watson M."/>
            <person name="Adriaenssens E.M."/>
            <person name="Foster-Nyarko E."/>
            <person name="Jarju S."/>
            <person name="Secka A."/>
            <person name="Antonio M."/>
            <person name="Oren A."/>
            <person name="Chaudhuri R.R."/>
            <person name="La Ragione R."/>
            <person name="Hildebrand F."/>
            <person name="Pallen M.J."/>
        </authorList>
    </citation>
    <scope>NUCLEOTIDE SEQUENCE</scope>
    <source>
        <strain evidence="1">D5-748</strain>
    </source>
</reference>
<evidence type="ECO:0000313" key="2">
    <source>
        <dbReference type="Proteomes" id="UP000823619"/>
    </source>
</evidence>
<gene>
    <name evidence="1" type="ORF">IAC23_04315</name>
</gene>
<evidence type="ECO:0000313" key="1">
    <source>
        <dbReference type="EMBL" id="MBO8444906.1"/>
    </source>
</evidence>
<comment type="caution">
    <text evidence="1">The sequence shown here is derived from an EMBL/GenBank/DDBJ whole genome shotgun (WGS) entry which is preliminary data.</text>
</comment>